<evidence type="ECO:0000313" key="2">
    <source>
        <dbReference type="EMBL" id="RHZ48901.1"/>
    </source>
</evidence>
<keyword evidence="1" id="KW-0175">Coiled coil</keyword>
<keyword evidence="3" id="KW-1185">Reference proteome</keyword>
<reference evidence="2 3" key="1">
    <citation type="submission" date="2018-08" db="EMBL/GenBank/DDBJ databases">
        <title>Genome and evolution of the arbuscular mycorrhizal fungus Diversispora epigaea (formerly Glomus versiforme) and its bacterial endosymbionts.</title>
        <authorList>
            <person name="Sun X."/>
            <person name="Fei Z."/>
            <person name="Harrison M."/>
        </authorList>
    </citation>
    <scope>NUCLEOTIDE SEQUENCE [LARGE SCALE GENOMIC DNA]</scope>
    <source>
        <strain evidence="2 3">IT104</strain>
    </source>
</reference>
<proteinExistence type="predicted"/>
<gene>
    <name evidence="2" type="ORF">Glove_537g12</name>
</gene>
<name>A0A397GD67_9GLOM</name>
<dbReference type="OrthoDB" id="2407081at2759"/>
<dbReference type="EMBL" id="PQFF01000459">
    <property type="protein sequence ID" value="RHZ48901.1"/>
    <property type="molecule type" value="Genomic_DNA"/>
</dbReference>
<organism evidence="2 3">
    <name type="scientific">Diversispora epigaea</name>
    <dbReference type="NCBI Taxonomy" id="1348612"/>
    <lineage>
        <taxon>Eukaryota</taxon>
        <taxon>Fungi</taxon>
        <taxon>Fungi incertae sedis</taxon>
        <taxon>Mucoromycota</taxon>
        <taxon>Glomeromycotina</taxon>
        <taxon>Glomeromycetes</taxon>
        <taxon>Diversisporales</taxon>
        <taxon>Diversisporaceae</taxon>
        <taxon>Diversispora</taxon>
    </lineage>
</organism>
<protein>
    <submittedName>
        <fullName evidence="2">Uncharacterized protein</fullName>
    </submittedName>
</protein>
<accession>A0A397GD67</accession>
<feature type="coiled-coil region" evidence="1">
    <location>
        <begin position="38"/>
        <end position="65"/>
    </location>
</feature>
<evidence type="ECO:0000313" key="3">
    <source>
        <dbReference type="Proteomes" id="UP000266861"/>
    </source>
</evidence>
<dbReference type="AlphaFoldDB" id="A0A397GD67"/>
<evidence type="ECO:0000256" key="1">
    <source>
        <dbReference type="SAM" id="Coils"/>
    </source>
</evidence>
<sequence>MTLSKLYLNKKHIYTISQIKSATLSFSFDEIGKFLNVFELLYALISRLENQINELKKLMLFNSTEEVSTVQDWVWIPNSITE</sequence>
<comment type="caution">
    <text evidence="2">The sequence shown here is derived from an EMBL/GenBank/DDBJ whole genome shotgun (WGS) entry which is preliminary data.</text>
</comment>
<dbReference type="Proteomes" id="UP000266861">
    <property type="component" value="Unassembled WGS sequence"/>
</dbReference>